<evidence type="ECO:0000313" key="2">
    <source>
        <dbReference type="Proteomes" id="UP000324222"/>
    </source>
</evidence>
<keyword evidence="2" id="KW-1185">Reference proteome</keyword>
<dbReference type="EMBL" id="VSRR010003426">
    <property type="protein sequence ID" value="MPC36099.1"/>
    <property type="molecule type" value="Genomic_DNA"/>
</dbReference>
<evidence type="ECO:0000313" key="1">
    <source>
        <dbReference type="EMBL" id="MPC36099.1"/>
    </source>
</evidence>
<reference evidence="1 2" key="1">
    <citation type="submission" date="2019-05" db="EMBL/GenBank/DDBJ databases">
        <title>Another draft genome of Portunus trituberculatus and its Hox gene families provides insights of decapod evolution.</title>
        <authorList>
            <person name="Jeong J.-H."/>
            <person name="Song I."/>
            <person name="Kim S."/>
            <person name="Choi T."/>
            <person name="Kim D."/>
            <person name="Ryu S."/>
            <person name="Kim W."/>
        </authorList>
    </citation>
    <scope>NUCLEOTIDE SEQUENCE [LARGE SCALE GENOMIC DNA]</scope>
    <source>
        <tissue evidence="1">Muscle</tissue>
    </source>
</reference>
<proteinExistence type="predicted"/>
<sequence length="166" mass="18765">MVEAGGCGRPPRFFSIPGDLRVVGSSFDRRDARSVRLSKETKASRSAVPTLSSLPRGLRWTGNVRGVETMQRRRPPSAPPPLIWPNKRHCWAGNRCHHYTPVLSHHARPRPVRHAFLISTYPSAPAPRRLATASLLLFSRKSNQALGRWQRAFPPNPLFFLPYVKE</sequence>
<name>A0A5B7ESJ0_PORTR</name>
<comment type="caution">
    <text evidence="1">The sequence shown here is derived from an EMBL/GenBank/DDBJ whole genome shotgun (WGS) entry which is preliminary data.</text>
</comment>
<dbReference type="AlphaFoldDB" id="A0A5B7ESJ0"/>
<accession>A0A5B7ESJ0</accession>
<protein>
    <submittedName>
        <fullName evidence="1">Uncharacterized protein</fullName>
    </submittedName>
</protein>
<gene>
    <name evidence="1" type="ORF">E2C01_029545</name>
</gene>
<organism evidence="1 2">
    <name type="scientific">Portunus trituberculatus</name>
    <name type="common">Swimming crab</name>
    <name type="synonym">Neptunus trituberculatus</name>
    <dbReference type="NCBI Taxonomy" id="210409"/>
    <lineage>
        <taxon>Eukaryota</taxon>
        <taxon>Metazoa</taxon>
        <taxon>Ecdysozoa</taxon>
        <taxon>Arthropoda</taxon>
        <taxon>Crustacea</taxon>
        <taxon>Multicrustacea</taxon>
        <taxon>Malacostraca</taxon>
        <taxon>Eumalacostraca</taxon>
        <taxon>Eucarida</taxon>
        <taxon>Decapoda</taxon>
        <taxon>Pleocyemata</taxon>
        <taxon>Brachyura</taxon>
        <taxon>Eubrachyura</taxon>
        <taxon>Portunoidea</taxon>
        <taxon>Portunidae</taxon>
        <taxon>Portuninae</taxon>
        <taxon>Portunus</taxon>
    </lineage>
</organism>
<dbReference type="Proteomes" id="UP000324222">
    <property type="component" value="Unassembled WGS sequence"/>
</dbReference>